<evidence type="ECO:0000313" key="2">
    <source>
        <dbReference type="EMBL" id="MEP0819835.1"/>
    </source>
</evidence>
<dbReference type="SUPFAM" id="SSF53448">
    <property type="entry name" value="Nucleotide-diphospho-sugar transferases"/>
    <property type="match status" value="1"/>
</dbReference>
<dbReference type="InterPro" id="IPR029044">
    <property type="entry name" value="Nucleotide-diphossugar_trans"/>
</dbReference>
<sequence length="389" mass="44869">MSRPVSVSMPQPWISFCIIVKNEQQNLPRCLSSVRSYVDEMIVVDTGSDDNTIEIAQQYGAQVKSFEWCDDFAAARNFAIAQASGNWILTLDADEELLVKSEAWREQLMSSSAESLAYWIPLLDAHQPMTALPTIRLFRNLAELQYSGRYHEQITYQNQYIPTNFIQSLSCLEIRHYGYRDDLLLHKNLTRNIPLLERLRQQEPLSLLLLLTLGNAYLRTEQIDKARNCWSEAFERLSPHLLLGELPSETVRLPALLFILGLDLLHEQQDYETAMLVCRRGLEWFPDYPPLNHLTGSLMQELSFPLAAATYFEQCLAMGRQGRYFQREPFDLNFLTVWPACDLGYSYMALKRFPESVQAFELALSFQSDYEPAQAGLESAKQQLCQIRR</sequence>
<keyword evidence="3" id="KW-1185">Reference proteome</keyword>
<dbReference type="PANTHER" id="PTHR43630:SF2">
    <property type="entry name" value="GLYCOSYLTRANSFERASE"/>
    <property type="match status" value="1"/>
</dbReference>
<dbReference type="InterPro" id="IPR019734">
    <property type="entry name" value="TPR_rpt"/>
</dbReference>
<dbReference type="CDD" id="cd02511">
    <property type="entry name" value="Beta4Glucosyltransferase"/>
    <property type="match status" value="1"/>
</dbReference>
<dbReference type="EMBL" id="JAMPKM010000017">
    <property type="protein sequence ID" value="MEP0819835.1"/>
    <property type="molecule type" value="Genomic_DNA"/>
</dbReference>
<protein>
    <submittedName>
        <fullName evidence="2">Glycosyltransferase family 2 protein</fullName>
    </submittedName>
</protein>
<comment type="caution">
    <text evidence="2">The sequence shown here is derived from an EMBL/GenBank/DDBJ whole genome shotgun (WGS) entry which is preliminary data.</text>
</comment>
<gene>
    <name evidence="2" type="ORF">NC998_22290</name>
</gene>
<evidence type="ECO:0000313" key="3">
    <source>
        <dbReference type="Proteomes" id="UP001464891"/>
    </source>
</evidence>
<dbReference type="Gene3D" id="1.25.40.10">
    <property type="entry name" value="Tetratricopeptide repeat domain"/>
    <property type="match status" value="1"/>
</dbReference>
<dbReference type="PANTHER" id="PTHR43630">
    <property type="entry name" value="POLY-BETA-1,6-N-ACETYL-D-GLUCOSAMINE SYNTHASE"/>
    <property type="match status" value="1"/>
</dbReference>
<name>A0ABV0JDH1_9CYAN</name>
<evidence type="ECO:0000259" key="1">
    <source>
        <dbReference type="Pfam" id="PF00535"/>
    </source>
</evidence>
<dbReference type="InterPro" id="IPR011990">
    <property type="entry name" value="TPR-like_helical_dom_sf"/>
</dbReference>
<dbReference type="InterPro" id="IPR001173">
    <property type="entry name" value="Glyco_trans_2-like"/>
</dbReference>
<dbReference type="Gene3D" id="3.90.550.10">
    <property type="entry name" value="Spore Coat Polysaccharide Biosynthesis Protein SpsA, Chain A"/>
    <property type="match status" value="1"/>
</dbReference>
<proteinExistence type="predicted"/>
<dbReference type="RefSeq" id="WP_190432801.1">
    <property type="nucleotide sequence ID" value="NZ_JAMPKM010000017.1"/>
</dbReference>
<dbReference type="SMART" id="SM00028">
    <property type="entry name" value="TPR"/>
    <property type="match status" value="2"/>
</dbReference>
<dbReference type="Proteomes" id="UP001464891">
    <property type="component" value="Unassembled WGS sequence"/>
</dbReference>
<accession>A0ABV0JDH1</accession>
<dbReference type="SUPFAM" id="SSF48452">
    <property type="entry name" value="TPR-like"/>
    <property type="match status" value="1"/>
</dbReference>
<feature type="domain" description="Glycosyltransferase 2-like" evidence="1">
    <location>
        <begin position="15"/>
        <end position="97"/>
    </location>
</feature>
<organism evidence="2 3">
    <name type="scientific">Trichocoleus desertorum GB2-A4</name>
    <dbReference type="NCBI Taxonomy" id="2933944"/>
    <lineage>
        <taxon>Bacteria</taxon>
        <taxon>Bacillati</taxon>
        <taxon>Cyanobacteriota</taxon>
        <taxon>Cyanophyceae</taxon>
        <taxon>Leptolyngbyales</taxon>
        <taxon>Trichocoleusaceae</taxon>
        <taxon>Trichocoleus</taxon>
    </lineage>
</organism>
<reference evidence="2 3" key="1">
    <citation type="submission" date="2022-04" db="EMBL/GenBank/DDBJ databases">
        <title>Positive selection, recombination, and allopatry shape intraspecific diversity of widespread and dominant cyanobacteria.</title>
        <authorList>
            <person name="Wei J."/>
            <person name="Shu W."/>
            <person name="Hu C."/>
        </authorList>
    </citation>
    <scope>NUCLEOTIDE SEQUENCE [LARGE SCALE GENOMIC DNA]</scope>
    <source>
        <strain evidence="2 3">GB2-A4</strain>
    </source>
</reference>
<dbReference type="Pfam" id="PF00535">
    <property type="entry name" value="Glycos_transf_2"/>
    <property type="match status" value="1"/>
</dbReference>